<evidence type="ECO:0000313" key="2">
    <source>
        <dbReference type="Proteomes" id="UP001603418"/>
    </source>
</evidence>
<dbReference type="RefSeq" id="WP_051815454.1">
    <property type="nucleotide sequence ID" value="NZ_JBFACJ010000006.1"/>
</dbReference>
<organism evidence="1 2">
    <name type="scientific">Streptomyces eurythermus</name>
    <dbReference type="NCBI Taxonomy" id="42237"/>
    <lineage>
        <taxon>Bacteria</taxon>
        <taxon>Bacillati</taxon>
        <taxon>Actinomycetota</taxon>
        <taxon>Actinomycetes</taxon>
        <taxon>Kitasatosporales</taxon>
        <taxon>Streptomycetaceae</taxon>
        <taxon>Streptomyces</taxon>
    </lineage>
</organism>
<reference evidence="1 2" key="1">
    <citation type="submission" date="2024-10" db="EMBL/GenBank/DDBJ databases">
        <title>The Natural Products Discovery Center: Release of the First 8490 Sequenced Strains for Exploring Actinobacteria Biosynthetic Diversity.</title>
        <authorList>
            <person name="Kalkreuter E."/>
            <person name="Kautsar S.A."/>
            <person name="Yang D."/>
            <person name="Bader C.D."/>
            <person name="Teijaro C.N."/>
            <person name="Fluegel L."/>
            <person name="Davis C.M."/>
            <person name="Simpson J.R."/>
            <person name="Lauterbach L."/>
            <person name="Steele A.D."/>
            <person name="Gui C."/>
            <person name="Meng S."/>
            <person name="Li G."/>
            <person name="Viehrig K."/>
            <person name="Ye F."/>
            <person name="Su P."/>
            <person name="Kiefer A.F."/>
            <person name="Nichols A."/>
            <person name="Cepeda A.J."/>
            <person name="Yan W."/>
            <person name="Fan B."/>
            <person name="Jiang Y."/>
            <person name="Adhikari A."/>
            <person name="Zheng C.-J."/>
            <person name="Schuster L."/>
            <person name="Cowan T.M."/>
            <person name="Smanski M.J."/>
            <person name="Chevrette M.G."/>
            <person name="De Carvalho L.P.S."/>
            <person name="Shen B."/>
        </authorList>
    </citation>
    <scope>NUCLEOTIDE SEQUENCE [LARGE SCALE GENOMIC DNA]</scope>
    <source>
        <strain evidence="1 2">NPDC013366</strain>
    </source>
</reference>
<dbReference type="Proteomes" id="UP001603418">
    <property type="component" value="Unassembled WGS sequence"/>
</dbReference>
<name>A0ABW6Z256_9ACTN</name>
<dbReference type="EMBL" id="JBICBM010000013">
    <property type="protein sequence ID" value="MFF9885207.1"/>
    <property type="molecule type" value="Genomic_DNA"/>
</dbReference>
<evidence type="ECO:0008006" key="3">
    <source>
        <dbReference type="Google" id="ProtNLM"/>
    </source>
</evidence>
<proteinExistence type="predicted"/>
<sequence length="70" mass="7278">MSAPSSSPTPTASSYEDVPTRSVSVCGVDFVYRRPGPEKGGAPLILLHHLTAVLDDRDPASSTDSPPGAR</sequence>
<evidence type="ECO:0000313" key="1">
    <source>
        <dbReference type="EMBL" id="MFF9885207.1"/>
    </source>
</evidence>
<keyword evidence="2" id="KW-1185">Reference proteome</keyword>
<gene>
    <name evidence="1" type="ORF">ACF1HC_26980</name>
</gene>
<accession>A0ABW6Z256</accession>
<protein>
    <recommendedName>
        <fullName evidence="3">Alpha/beta hydrolase</fullName>
    </recommendedName>
</protein>
<comment type="caution">
    <text evidence="1">The sequence shown here is derived from an EMBL/GenBank/DDBJ whole genome shotgun (WGS) entry which is preliminary data.</text>
</comment>